<dbReference type="EMBL" id="CP046052">
    <property type="protein sequence ID" value="QGM46722.1"/>
    <property type="molecule type" value="Genomic_DNA"/>
</dbReference>
<evidence type="ECO:0000313" key="3">
    <source>
        <dbReference type="EMBL" id="QGM46722.1"/>
    </source>
</evidence>
<evidence type="ECO:0000313" key="4">
    <source>
        <dbReference type="Proteomes" id="UP000309061"/>
    </source>
</evidence>
<proteinExistence type="predicted"/>
<gene>
    <name evidence="3" type="ORF">H2LOC_014035</name>
</gene>
<protein>
    <submittedName>
        <fullName evidence="3">DUF2730 family protein</fullName>
    </submittedName>
</protein>
<dbReference type="Proteomes" id="UP000309061">
    <property type="component" value="Chromosome"/>
</dbReference>
<feature type="transmembrane region" description="Helical" evidence="2">
    <location>
        <begin position="6"/>
        <end position="25"/>
    </location>
</feature>
<organism evidence="3 4">
    <name type="scientific">Methylocystis heyeri</name>
    <dbReference type="NCBI Taxonomy" id="391905"/>
    <lineage>
        <taxon>Bacteria</taxon>
        <taxon>Pseudomonadati</taxon>
        <taxon>Pseudomonadota</taxon>
        <taxon>Alphaproteobacteria</taxon>
        <taxon>Hyphomicrobiales</taxon>
        <taxon>Methylocystaceae</taxon>
        <taxon>Methylocystis</taxon>
    </lineage>
</organism>
<keyword evidence="1" id="KW-0175">Coiled coil</keyword>
<evidence type="ECO:0000256" key="1">
    <source>
        <dbReference type="SAM" id="Coils"/>
    </source>
</evidence>
<dbReference type="KEGG" id="mhey:H2LOC_014035"/>
<keyword evidence="2" id="KW-1133">Transmembrane helix</keyword>
<dbReference type="RefSeq" id="WP_136497605.1">
    <property type="nucleotide sequence ID" value="NZ_CP046052.1"/>
</dbReference>
<accession>A0A6B8KGG9</accession>
<evidence type="ECO:0000256" key="2">
    <source>
        <dbReference type="SAM" id="Phobius"/>
    </source>
</evidence>
<dbReference type="Pfam" id="PF10805">
    <property type="entry name" value="DUF2730"/>
    <property type="match status" value="1"/>
</dbReference>
<keyword evidence="2" id="KW-0472">Membrane</keyword>
<dbReference type="AlphaFoldDB" id="A0A6B8KGG9"/>
<keyword evidence="4" id="KW-1185">Reference proteome</keyword>
<feature type="coiled-coil region" evidence="1">
    <location>
        <begin position="94"/>
        <end position="128"/>
    </location>
</feature>
<dbReference type="Gene3D" id="1.10.287.1490">
    <property type="match status" value="1"/>
</dbReference>
<name>A0A6B8KGG9_9HYPH</name>
<keyword evidence="2" id="KW-0812">Transmembrane</keyword>
<reference evidence="3 4" key="1">
    <citation type="submission" date="2019-11" db="EMBL/GenBank/DDBJ databases">
        <title>The genome sequence of Methylocystis heyeri.</title>
        <authorList>
            <person name="Oshkin I.Y."/>
            <person name="Miroshnikov K."/>
            <person name="Dedysh S.N."/>
        </authorList>
    </citation>
    <scope>NUCLEOTIDE SEQUENCE [LARGE SCALE GENOMIC DNA]</scope>
    <source>
        <strain evidence="3 4">H2</strain>
    </source>
</reference>
<sequence length="130" mass="14352">MDVGTGAQWAAVATALGVAIWGAFYRRDQKAIDDLSGEFKEGRKDITRLFERVDGMESRLARVENEIEHLPTQKELHALATAVATLQATVTAKLDALIDNVKTISRQYQRAEERAIEAEQRAAAAEARAK</sequence>
<dbReference type="InterPro" id="IPR020269">
    <property type="entry name" value="Phage_Mu_Releasin"/>
</dbReference>